<feature type="compositionally biased region" description="Basic and acidic residues" evidence="4">
    <location>
        <begin position="108"/>
        <end position="124"/>
    </location>
</feature>
<sequence>MAIQEFPFGPPNNEKGLSAWVVVACIAYLVDIMETRGTGEAMSLVTVGNVFSIPHISLNKVLSFGNYGQQTMFPAYDRDSPPRHIAPPDEENDFSGRFGSFASRSKKKCENKGQQRCERQERKAKEKAKRKKELERERMLSRHSIKMVGINSDDESDIEVPLDFMSVVSIKQKRKLKHSSKEKKKKKRRGRSTSSSSSSKTSNSSRDSISSSLSEDKYNARLSVPQILCANHRWSFMIEFDPSNARSFMVMDLKGDRSNVHYESLYKSDVAQYEFLLKKVLGGDEVLEKFRFGTSERKNNFQRYFSDKVRKTWKEEPERLWRTKELKPFTDYIELSKFALSEDDLKDESGNLSLEKCKAVQGGRSLIEATAEAKSRKYNAELGKDRYNIELWLKFLAVQDDVFLAQDTLENKKTRDERLTNRELLERKMSILDKAISFNFNCVKLKLERLKIGMHLWEENVFNREIRDVEFRHVNDPEMWKGILDLLENDTRRFNLANQCIKMKVCLEKLDEIRSGKLLSHKALPNTEQFMASVILRRIRLLCKCGHTEKAIGTAQAICEFNLCVPESFRNANLEDKRKLFEAFWDSGIARIGDEGAEGWAKSLEHLKKGTIKTDLSLCEEEQLEYDKKEAELCNRVGSNGLKLPCHLVWIEVERLRTQYQWRPIRDLSATFDDRERVVTFQDVEDVLYVLSPAVAFDLFCSILEEFGALIYGRDSTLPANVMHEFAIFPDLFLFLRNFEKSISRFFELASNYMQEKRDLLLSSQLITYLNFLKMDGELNEKVRLKKFRDEAKSICNMNNNVNNVSLMATFAEKMYELGEKNVAKVCANKFLMTNMWGEGEKVRVISLLRMAIVCISATDDETEKRRLIASFICEGKPMVDVTTDAEKIEKKVNIRLHNLLTAKYMSETWEGSVVDLVASLTLLFAYYYADNSKRVHNLKKCYATLSGIMNTSQRRFTRKYLELLRMHVASNPCEPQRLLVEASIMAYQKFPTEISFLKTYIDCCAVGTRVIHLRRFLENDVEDWHTNYCLAFGSVYLELFRHRMLLETNDFQSPELHRLRAAVKKSSERIGHRDDVFWRLLLLIENERKDTLRAREVFYLAYAECPWSKSLIMDYKDVSAGEHEKLLDALVEKKLRLRCEHEEIAILLDMK</sequence>
<feature type="compositionally biased region" description="Basic residues" evidence="4">
    <location>
        <begin position="171"/>
        <end position="191"/>
    </location>
</feature>
<dbReference type="GO" id="GO:0031048">
    <property type="term" value="P:regulatory ncRNA-mediated heterochromatin formation"/>
    <property type="evidence" value="ECO:0007669"/>
    <property type="project" value="TreeGrafter"/>
</dbReference>
<keyword evidence="3" id="KW-0539">Nucleus</keyword>
<comment type="similarity">
    <text evidence="2">Belongs to the NRDE2 family.</text>
</comment>
<dbReference type="AlphaFoldDB" id="A0A1I8ET36"/>
<feature type="region of interest" description="Disordered" evidence="4">
    <location>
        <begin position="171"/>
        <end position="212"/>
    </location>
</feature>
<protein>
    <submittedName>
        <fullName evidence="5">Uncharacterized protein</fullName>
    </submittedName>
</protein>
<dbReference type="STRING" id="6293.A0A1I8ET36"/>
<reference evidence="5" key="1">
    <citation type="submission" date="2016-11" db="UniProtKB">
        <authorList>
            <consortium name="WormBaseParasite"/>
        </authorList>
    </citation>
    <scope>IDENTIFICATION</scope>
    <source>
        <strain evidence="5">pt0022</strain>
    </source>
</reference>
<proteinExistence type="inferred from homology"/>
<feature type="region of interest" description="Disordered" evidence="4">
    <location>
        <begin position="103"/>
        <end position="138"/>
    </location>
</feature>
<dbReference type="GO" id="GO:1902369">
    <property type="term" value="P:negative regulation of RNA catabolic process"/>
    <property type="evidence" value="ECO:0007669"/>
    <property type="project" value="TreeGrafter"/>
</dbReference>
<dbReference type="PANTHER" id="PTHR13471">
    <property type="entry name" value="TETRATRICOPEPTIDE-LIKE HELICAL"/>
    <property type="match status" value="1"/>
</dbReference>
<feature type="compositionally biased region" description="Low complexity" evidence="4">
    <location>
        <begin position="192"/>
        <end position="212"/>
    </location>
</feature>
<evidence type="ECO:0000256" key="1">
    <source>
        <dbReference type="ARBA" id="ARBA00004123"/>
    </source>
</evidence>
<name>A0A1I8ET36_WUCBA</name>
<evidence type="ECO:0000313" key="5">
    <source>
        <dbReference type="WBParaSite" id="maker-PairedContig_4389-snap-gene-4.25-mRNA-1"/>
    </source>
</evidence>
<dbReference type="Pfam" id="PF08424">
    <property type="entry name" value="NRDE-2"/>
    <property type="match status" value="1"/>
</dbReference>
<evidence type="ECO:0000256" key="4">
    <source>
        <dbReference type="SAM" id="MobiDB-lite"/>
    </source>
</evidence>
<evidence type="ECO:0000256" key="3">
    <source>
        <dbReference type="ARBA" id="ARBA00023242"/>
    </source>
</evidence>
<dbReference type="PANTHER" id="PTHR13471:SF0">
    <property type="entry name" value="NUCLEAR EXOSOME REGULATOR NRDE2"/>
    <property type="match status" value="1"/>
</dbReference>
<dbReference type="WBParaSite" id="maker-PairedContig_4389-snap-gene-4.25-mRNA-1">
    <property type="protein sequence ID" value="maker-PairedContig_4389-snap-gene-4.25-mRNA-1"/>
    <property type="gene ID" value="maker-PairedContig_4389-snap-gene-4.25"/>
</dbReference>
<accession>A0A1I8ET36</accession>
<organism evidence="5">
    <name type="scientific">Wuchereria bancrofti</name>
    <dbReference type="NCBI Taxonomy" id="6293"/>
    <lineage>
        <taxon>Eukaryota</taxon>
        <taxon>Metazoa</taxon>
        <taxon>Ecdysozoa</taxon>
        <taxon>Nematoda</taxon>
        <taxon>Chromadorea</taxon>
        <taxon>Rhabditida</taxon>
        <taxon>Spirurina</taxon>
        <taxon>Spiruromorpha</taxon>
        <taxon>Filarioidea</taxon>
        <taxon>Onchocercidae</taxon>
        <taxon>Wuchereria</taxon>
    </lineage>
</organism>
<evidence type="ECO:0000256" key="2">
    <source>
        <dbReference type="ARBA" id="ARBA00009265"/>
    </source>
</evidence>
<comment type="subcellular location">
    <subcellularLocation>
        <location evidence="1">Nucleus</location>
    </subcellularLocation>
</comment>
<dbReference type="InterPro" id="IPR013633">
    <property type="entry name" value="NRDE-2"/>
</dbReference>
<dbReference type="GO" id="GO:0071013">
    <property type="term" value="C:catalytic step 2 spliceosome"/>
    <property type="evidence" value="ECO:0007669"/>
    <property type="project" value="TreeGrafter"/>
</dbReference>